<evidence type="ECO:0000313" key="2">
    <source>
        <dbReference type="EMBL" id="MDO9713157.1"/>
    </source>
</evidence>
<accession>A0ABT9EAI3</accession>
<keyword evidence="3" id="KW-1185">Reference proteome</keyword>
<organism evidence="2 3">
    <name type="scientific">Paracraurococcus lichenis</name>
    <dbReference type="NCBI Taxonomy" id="3064888"/>
    <lineage>
        <taxon>Bacteria</taxon>
        <taxon>Pseudomonadati</taxon>
        <taxon>Pseudomonadota</taxon>
        <taxon>Alphaproteobacteria</taxon>
        <taxon>Acetobacterales</taxon>
        <taxon>Roseomonadaceae</taxon>
        <taxon>Paracraurococcus</taxon>
    </lineage>
</organism>
<protein>
    <submittedName>
        <fullName evidence="2">MYG1 family protein</fullName>
    </submittedName>
</protein>
<evidence type="ECO:0000256" key="1">
    <source>
        <dbReference type="ARBA" id="ARBA00010105"/>
    </source>
</evidence>
<dbReference type="RefSeq" id="WP_305108017.1">
    <property type="nucleotide sequence ID" value="NZ_JAUTWS010000073.1"/>
</dbReference>
<reference evidence="2 3" key="1">
    <citation type="submission" date="2023-08" db="EMBL/GenBank/DDBJ databases">
        <title>The draft genome sequence of Paracraurococcus sp. LOR1-02.</title>
        <authorList>
            <person name="Kingkaew E."/>
            <person name="Tanasupawat S."/>
        </authorList>
    </citation>
    <scope>NUCLEOTIDE SEQUENCE [LARGE SCALE GENOMIC DNA]</scope>
    <source>
        <strain evidence="2 3">LOR1-02</strain>
    </source>
</reference>
<dbReference type="Proteomes" id="UP001243009">
    <property type="component" value="Unassembled WGS sequence"/>
</dbReference>
<comment type="caution">
    <text evidence="2">The sequence shown here is derived from an EMBL/GenBank/DDBJ whole genome shotgun (WGS) entry which is preliminary data.</text>
</comment>
<comment type="similarity">
    <text evidence="1">Belongs to the MYG1 family.</text>
</comment>
<gene>
    <name evidence="2" type="ORF">Q7A36_32815</name>
</gene>
<sequence length="112" mass="11280">MIALKDGLVVAAQAALTVGGVAHGLPTPFAVYPVPSGTWMVDAMPPEPGSYAQRLPLPQAWAGLRDAALAKVSGVPDAMFVHPQRFIGGARSCAGAMTMALKAVDIGGGAAV</sequence>
<dbReference type="PANTHER" id="PTHR11215:SF1">
    <property type="entry name" value="MYG1 EXONUCLEASE"/>
    <property type="match status" value="1"/>
</dbReference>
<dbReference type="EMBL" id="JAUTWS010000073">
    <property type="protein sequence ID" value="MDO9713157.1"/>
    <property type="molecule type" value="Genomic_DNA"/>
</dbReference>
<proteinExistence type="inferred from homology"/>
<name>A0ABT9EAI3_9PROT</name>
<dbReference type="InterPro" id="IPR003226">
    <property type="entry name" value="MYG1_exonuclease"/>
</dbReference>
<evidence type="ECO:0000313" key="3">
    <source>
        <dbReference type="Proteomes" id="UP001243009"/>
    </source>
</evidence>
<dbReference type="PANTHER" id="PTHR11215">
    <property type="entry name" value="METAL DEPENDENT HYDROLASE - RELATED"/>
    <property type="match status" value="1"/>
</dbReference>
<dbReference type="Pfam" id="PF03690">
    <property type="entry name" value="MYG1_exonuc"/>
    <property type="match status" value="1"/>
</dbReference>